<evidence type="ECO:0000256" key="4">
    <source>
        <dbReference type="ARBA" id="ARBA00022741"/>
    </source>
</evidence>
<feature type="compositionally biased region" description="Basic residues" evidence="14">
    <location>
        <begin position="21"/>
        <end position="62"/>
    </location>
</feature>
<keyword evidence="4" id="KW-0547">Nucleotide-binding</keyword>
<evidence type="ECO:0000256" key="11">
    <source>
        <dbReference type="ARBA" id="ARBA00048659"/>
    </source>
</evidence>
<evidence type="ECO:0000313" key="16">
    <source>
        <dbReference type="EMBL" id="CAL8072107.1"/>
    </source>
</evidence>
<sequence length="901" mass="105435">MVSSAANSIHSRSSSLSPPSKLRKIAKKDKKKKEKKSSHSHKHKKHHKEKKKEHKKKVKKEKKLKDRQNVDISKQIDEVLSTKSTEVTPAHAENSKENNANRNGMAEVVSCSIKTPPHPKKIRSASADEDMEVASMNSIEMIEEEMNLEELMKQKELLQKRLEEMSGAGIEVIDLESEQEKKDPRSRVTNKIFGKKGEDRLKLKDFRSREKGNDEKDKRKEREDERKRDVQKEEDLKRDREEDRWKEREEHRKKERERDDKRRDDRRKEREDDRKKDREREDRRKDQDRERDRRQNSNTRRSRSPYRDRGPAQRSRGNSPVKRNLGKDLNRERDINSRPGHDLNHSRRERDRKRRIDDRDRRDRDRNRDNRGGSYRDKPKVEVDVEEELTYVDIKLDDDEEDEDAIIQKRRKERQELLRRLGAAGEDSNMSIGSKSSASPAESRVVSEQSEKTLDSDSKLSDSFHSKLLQSPPNSSPKRESSLTDRKTDEDESETQAKNGENSKNGTSEKNVTQSRKGRPASMQQDIFAEQDMFSEHFDSPSECMEGTMMGQNENPNLTDNWDDAEGYYRVRTGELMDGRYTVYGYTGQGVFSNVVRARDAARDSEDVAVKIIRNNDLMQKSGLKELEILKRLNDEDPEDKYHCVRLKRHFYHKQHLCMVFEPLSMNLREVLKKYGKDIGLHVKAVRSYTQQLFLALKLLKKSNILHADIKPDNILVNENKVMLKVCDFGSASYSHENDITPYLVSRFYRAPEIILGIPYDHGLDLWSVGCTIYELYTGKILFPGSSNNQMLKYFMDVKGKFPNKLIRKGAFRDNHFDGNYNFLYREVDKVTEKEKIVTMGTINPTKDLLRDLVNNQDLPPDQLRKVTHLKDLLDRILMLDNTKRISIKDALSHPFISEKL</sequence>
<feature type="compositionally biased region" description="Basic and acidic residues" evidence="14">
    <location>
        <begin position="195"/>
        <end position="295"/>
    </location>
</feature>
<evidence type="ECO:0000256" key="2">
    <source>
        <dbReference type="ARBA" id="ARBA00022527"/>
    </source>
</evidence>
<dbReference type="Gene3D" id="1.10.510.10">
    <property type="entry name" value="Transferase(Phosphotransferase) domain 1"/>
    <property type="match status" value="1"/>
</dbReference>
<dbReference type="EMBL" id="CAXLJM020000007">
    <property type="protein sequence ID" value="CAL8072107.1"/>
    <property type="molecule type" value="Genomic_DNA"/>
</dbReference>
<dbReference type="InterPro" id="IPR044092">
    <property type="entry name" value="STKc_PRP4"/>
</dbReference>
<name>A0ABP1PNV0_9HEXA</name>
<feature type="compositionally biased region" description="Basic and acidic residues" evidence="14">
    <location>
        <begin position="63"/>
        <end position="77"/>
    </location>
</feature>
<comment type="caution">
    <text evidence="16">The sequence shown here is derived from an EMBL/GenBank/DDBJ whole genome shotgun (WGS) entry which is preliminary data.</text>
</comment>
<evidence type="ECO:0000256" key="8">
    <source>
        <dbReference type="ARBA" id="ARBA00023637"/>
    </source>
</evidence>
<feature type="compositionally biased region" description="Basic and acidic residues" evidence="14">
    <location>
        <begin position="325"/>
        <end position="383"/>
    </location>
</feature>
<feature type="compositionally biased region" description="Low complexity" evidence="14">
    <location>
        <begin position="1"/>
        <end position="20"/>
    </location>
</feature>
<comment type="catalytic activity">
    <reaction evidence="12">
        <text>L-seryl-[protein] + ATP = O-phospho-L-seryl-[protein] + ADP + H(+)</text>
        <dbReference type="Rhea" id="RHEA:17989"/>
        <dbReference type="Rhea" id="RHEA-COMP:9863"/>
        <dbReference type="Rhea" id="RHEA-COMP:11604"/>
        <dbReference type="ChEBI" id="CHEBI:15378"/>
        <dbReference type="ChEBI" id="CHEBI:29999"/>
        <dbReference type="ChEBI" id="CHEBI:30616"/>
        <dbReference type="ChEBI" id="CHEBI:83421"/>
        <dbReference type="ChEBI" id="CHEBI:456216"/>
        <dbReference type="EC" id="2.7.11.1"/>
    </reaction>
    <physiologicalReaction direction="left-to-right" evidence="12">
        <dbReference type="Rhea" id="RHEA:17990"/>
    </physiologicalReaction>
</comment>
<comment type="catalytic activity">
    <reaction evidence="11">
        <text>L-threonyl-[protein] + ATP = O-phospho-L-threonyl-[protein] + ADP + H(+)</text>
        <dbReference type="Rhea" id="RHEA:46608"/>
        <dbReference type="Rhea" id="RHEA-COMP:11060"/>
        <dbReference type="Rhea" id="RHEA-COMP:11605"/>
        <dbReference type="ChEBI" id="CHEBI:15378"/>
        <dbReference type="ChEBI" id="CHEBI:30013"/>
        <dbReference type="ChEBI" id="CHEBI:30616"/>
        <dbReference type="ChEBI" id="CHEBI:61977"/>
        <dbReference type="ChEBI" id="CHEBI:456216"/>
        <dbReference type="EC" id="2.7.11.1"/>
    </reaction>
    <physiologicalReaction direction="left-to-right" evidence="11">
        <dbReference type="Rhea" id="RHEA:46609"/>
    </physiologicalReaction>
</comment>
<feature type="compositionally biased region" description="Basic and acidic residues" evidence="14">
    <location>
        <begin position="477"/>
        <end position="489"/>
    </location>
</feature>
<dbReference type="InterPro" id="IPR050494">
    <property type="entry name" value="Ser_Thr_dual-spec_kinase"/>
</dbReference>
<reference evidence="16 17" key="1">
    <citation type="submission" date="2024-08" db="EMBL/GenBank/DDBJ databases">
        <authorList>
            <person name="Cucini C."/>
            <person name="Frati F."/>
        </authorList>
    </citation>
    <scope>NUCLEOTIDE SEQUENCE [LARGE SCALE GENOMIC DNA]</scope>
</reference>
<dbReference type="InterPro" id="IPR008271">
    <property type="entry name" value="Ser/Thr_kinase_AS"/>
</dbReference>
<feature type="coiled-coil region" evidence="13">
    <location>
        <begin position="141"/>
        <end position="168"/>
    </location>
</feature>
<evidence type="ECO:0000256" key="9">
    <source>
        <dbReference type="ARBA" id="ARBA00031858"/>
    </source>
</evidence>
<dbReference type="InterPro" id="IPR011009">
    <property type="entry name" value="Kinase-like_dom_sf"/>
</dbReference>
<evidence type="ECO:0000256" key="6">
    <source>
        <dbReference type="ARBA" id="ARBA00022840"/>
    </source>
</evidence>
<dbReference type="SUPFAM" id="SSF56112">
    <property type="entry name" value="Protein kinase-like (PK-like)"/>
    <property type="match status" value="1"/>
</dbReference>
<comment type="similarity">
    <text evidence="7">Belongs to the protein kinase superfamily. CMGC Ser/Thr protein kinase family.</text>
</comment>
<feature type="region of interest" description="Disordered" evidence="14">
    <location>
        <begin position="1"/>
        <end position="103"/>
    </location>
</feature>
<dbReference type="Gene3D" id="3.30.200.20">
    <property type="entry name" value="Phosphorylase Kinase, domain 1"/>
    <property type="match status" value="1"/>
</dbReference>
<dbReference type="CDD" id="cd14135">
    <property type="entry name" value="STKc_PRP4"/>
    <property type="match status" value="1"/>
</dbReference>
<keyword evidence="5" id="KW-0418">Kinase</keyword>
<evidence type="ECO:0000256" key="10">
    <source>
        <dbReference type="ARBA" id="ARBA00046964"/>
    </source>
</evidence>
<feature type="domain" description="Protein kinase" evidence="15">
    <location>
        <begin position="581"/>
        <end position="897"/>
    </location>
</feature>
<dbReference type="PROSITE" id="PS50011">
    <property type="entry name" value="PROTEIN_KINASE_DOM"/>
    <property type="match status" value="1"/>
</dbReference>
<comment type="subunit">
    <text evidence="10">Interacts with CLK1 C-terminus. Associates with the U5 snRNP and NCOR1 deacetylase complexes. Identified in the spliceosome C complex.</text>
</comment>
<evidence type="ECO:0000256" key="3">
    <source>
        <dbReference type="ARBA" id="ARBA00022679"/>
    </source>
</evidence>
<evidence type="ECO:0000256" key="13">
    <source>
        <dbReference type="SAM" id="Coils"/>
    </source>
</evidence>
<feature type="compositionally biased region" description="Basic and acidic residues" evidence="14">
    <location>
        <begin position="449"/>
        <end position="465"/>
    </location>
</feature>
<feature type="compositionally biased region" description="Polar residues" evidence="14">
    <location>
        <begin position="496"/>
        <end position="515"/>
    </location>
</feature>
<dbReference type="Pfam" id="PF00069">
    <property type="entry name" value="Pkinase"/>
    <property type="match status" value="1"/>
</dbReference>
<keyword evidence="13" id="KW-0175">Coiled coil</keyword>
<proteinExistence type="inferred from homology"/>
<gene>
    <name evidence="16" type="ORF">ODALV1_LOCUS2004</name>
</gene>
<dbReference type="EC" id="2.7.11.1" evidence="1"/>
<evidence type="ECO:0000256" key="1">
    <source>
        <dbReference type="ARBA" id="ARBA00012513"/>
    </source>
</evidence>
<evidence type="ECO:0000256" key="14">
    <source>
        <dbReference type="SAM" id="MobiDB-lite"/>
    </source>
</evidence>
<protein>
    <recommendedName>
        <fullName evidence="8">Serine/threonine-protein kinase PRP4 homolog</fullName>
        <ecNumber evidence="1">2.7.11.1</ecNumber>
    </recommendedName>
    <alternativeName>
        <fullName evidence="9">PRP4 pre-mRNA-processing factor 4 homolog</fullName>
    </alternativeName>
</protein>
<dbReference type="Proteomes" id="UP001642540">
    <property type="component" value="Unassembled WGS sequence"/>
</dbReference>
<keyword evidence="3" id="KW-0808">Transferase</keyword>
<feature type="region of interest" description="Disordered" evidence="14">
    <location>
        <begin position="418"/>
        <end position="522"/>
    </location>
</feature>
<dbReference type="InterPro" id="IPR000719">
    <property type="entry name" value="Prot_kinase_dom"/>
</dbReference>
<dbReference type="PANTHER" id="PTHR24058">
    <property type="entry name" value="DUAL SPECIFICITY PROTEIN KINASE"/>
    <property type="match status" value="1"/>
</dbReference>
<organism evidence="16 17">
    <name type="scientific">Orchesella dallaii</name>
    <dbReference type="NCBI Taxonomy" id="48710"/>
    <lineage>
        <taxon>Eukaryota</taxon>
        <taxon>Metazoa</taxon>
        <taxon>Ecdysozoa</taxon>
        <taxon>Arthropoda</taxon>
        <taxon>Hexapoda</taxon>
        <taxon>Collembola</taxon>
        <taxon>Entomobryomorpha</taxon>
        <taxon>Entomobryoidea</taxon>
        <taxon>Orchesellidae</taxon>
        <taxon>Orchesellinae</taxon>
        <taxon>Orchesella</taxon>
    </lineage>
</organism>
<accession>A0ABP1PNV0</accession>
<keyword evidence="2" id="KW-0723">Serine/threonine-protein kinase</keyword>
<dbReference type="PANTHER" id="PTHR24058:SF103">
    <property type="entry name" value="SERINE_THREONINE-PROTEIN KINASE PRP4 HOMOLOG"/>
    <property type="match status" value="1"/>
</dbReference>
<feature type="compositionally biased region" description="Polar residues" evidence="14">
    <location>
        <begin position="428"/>
        <end position="440"/>
    </location>
</feature>
<evidence type="ECO:0000256" key="12">
    <source>
        <dbReference type="ARBA" id="ARBA00048977"/>
    </source>
</evidence>
<feature type="region of interest" description="Disordered" evidence="14">
    <location>
        <begin position="170"/>
        <end position="387"/>
    </location>
</feature>
<dbReference type="SMART" id="SM00220">
    <property type="entry name" value="S_TKc"/>
    <property type="match status" value="1"/>
</dbReference>
<evidence type="ECO:0000256" key="5">
    <source>
        <dbReference type="ARBA" id="ARBA00022777"/>
    </source>
</evidence>
<evidence type="ECO:0000256" key="7">
    <source>
        <dbReference type="ARBA" id="ARBA00023596"/>
    </source>
</evidence>
<evidence type="ECO:0000313" key="17">
    <source>
        <dbReference type="Proteomes" id="UP001642540"/>
    </source>
</evidence>
<evidence type="ECO:0000259" key="15">
    <source>
        <dbReference type="PROSITE" id="PS50011"/>
    </source>
</evidence>
<dbReference type="PROSITE" id="PS00108">
    <property type="entry name" value="PROTEIN_KINASE_ST"/>
    <property type="match status" value="1"/>
</dbReference>
<keyword evidence="17" id="KW-1185">Reference proteome</keyword>
<keyword evidence="6" id="KW-0067">ATP-binding</keyword>